<dbReference type="Proteomes" id="UP000188533">
    <property type="component" value="Unassembled WGS sequence"/>
</dbReference>
<evidence type="ECO:0000313" key="1">
    <source>
        <dbReference type="EMBL" id="GAW00584.1"/>
    </source>
</evidence>
<accession>A0A1Q3E0E3</accession>
<proteinExistence type="predicted"/>
<gene>
    <name evidence="1" type="ORF">LENED_002114</name>
</gene>
<organism evidence="1 2">
    <name type="scientific">Lentinula edodes</name>
    <name type="common">Shiitake mushroom</name>
    <name type="synonym">Lentinus edodes</name>
    <dbReference type="NCBI Taxonomy" id="5353"/>
    <lineage>
        <taxon>Eukaryota</taxon>
        <taxon>Fungi</taxon>
        <taxon>Dikarya</taxon>
        <taxon>Basidiomycota</taxon>
        <taxon>Agaricomycotina</taxon>
        <taxon>Agaricomycetes</taxon>
        <taxon>Agaricomycetidae</taxon>
        <taxon>Agaricales</taxon>
        <taxon>Marasmiineae</taxon>
        <taxon>Omphalotaceae</taxon>
        <taxon>Lentinula</taxon>
    </lineage>
</organism>
<dbReference type="EMBL" id="BDGU01000032">
    <property type="protein sequence ID" value="GAW00584.1"/>
    <property type="molecule type" value="Genomic_DNA"/>
</dbReference>
<reference evidence="1 2" key="1">
    <citation type="submission" date="2016-08" db="EMBL/GenBank/DDBJ databases">
        <authorList>
            <consortium name="Lentinula edodes genome sequencing consortium"/>
            <person name="Sakamoto Y."/>
            <person name="Nakade K."/>
            <person name="Sato S."/>
            <person name="Yoshida Y."/>
            <person name="Miyazaki K."/>
            <person name="Natsume S."/>
            <person name="Konno N."/>
        </authorList>
    </citation>
    <scope>NUCLEOTIDE SEQUENCE [LARGE SCALE GENOMIC DNA]</scope>
    <source>
        <strain evidence="1 2">NBRC 111202</strain>
    </source>
</reference>
<protein>
    <submittedName>
        <fullName evidence="1">Protein [Laccaria bicolor S238N-H82] XP_001878005</fullName>
    </submittedName>
</protein>
<name>A0A1Q3E0E3_LENED</name>
<evidence type="ECO:0000313" key="2">
    <source>
        <dbReference type="Proteomes" id="UP000188533"/>
    </source>
</evidence>
<reference evidence="1 2" key="2">
    <citation type="submission" date="2017-02" db="EMBL/GenBank/DDBJ databases">
        <title>A genome survey and senescence transcriptome analysis in Lentinula edodes.</title>
        <authorList>
            <person name="Sakamoto Y."/>
            <person name="Nakade K."/>
            <person name="Sato S."/>
            <person name="Yoshida Y."/>
            <person name="Miyazaki K."/>
            <person name="Natsume S."/>
            <person name="Konno N."/>
        </authorList>
    </citation>
    <scope>NUCLEOTIDE SEQUENCE [LARGE SCALE GENOMIC DNA]</scope>
    <source>
        <strain evidence="1 2">NBRC 111202</strain>
    </source>
</reference>
<sequence>MASPPGLFYAYAKNIRDDWSYRYIIAFESRQVSDEWWRVVTASVDNGYPRFAGVKRLSAQWYTHDPAANAFIHETINDPKCAPQFLGKVMFTLLNDRDARTLSVSPVLNFADHVNGGTFFIRSTLRPELFWYYHPDIGQILASTSRRTRFDVRIAAKDKALGTIMIGSDKVSISVAGQQDFNVGVATGSTDLAIQKNGLFQFDFSDFNDGNFGLNFLHKAASGDFVQGVVATVTRQNYGERWELVL</sequence>
<comment type="caution">
    <text evidence="1">The sequence shown here is derived from an EMBL/GenBank/DDBJ whole genome shotgun (WGS) entry which is preliminary data.</text>
</comment>
<dbReference type="AlphaFoldDB" id="A0A1Q3E0E3"/>
<keyword evidence="2" id="KW-1185">Reference proteome</keyword>